<comment type="similarity">
    <text evidence="1">Belongs to the peptidase S1C family.</text>
</comment>
<sequence length="392" mass="40992">MFKNLTDYPIKLKHAIVAGGIAVLLVLAGFWLGLKNAGYLSTNQTVDDTLKASATSQTTPVVATPTIAGTSDNSITSVVKKVGPAVVAIETKSTRNIESSNNRRFNRNFSATPYSQQEQTEQGLGSGFIISKDGYILTNNHVIEGADSINVRLQGETTTKEAKIVGTDEALDVALLKIDAGKDLPVVAMGDSDAIQAGDGAVAIGNPFGLDHTVTAGVISAKGRPLTIGTQNFKNLLQTDASINPGNSGGPLLNLKGEVIGINTAINAEGQGLGFAIPINTVQEVLTDLIKKGKVSRPWVGVSIEDMTPELAAYAGVDNEEGAVIAQVVSGSPAEKAGLKQGDIIVEVDKQKITDSQSFSEKISSFKAGAKIQLQVSRQGVLKTIDVLLAEK</sequence>
<keyword evidence="6" id="KW-1185">Reference proteome</keyword>
<dbReference type="Proteomes" id="UP000217696">
    <property type="component" value="Chromosome"/>
</dbReference>
<evidence type="ECO:0000313" key="5">
    <source>
        <dbReference type="EMBL" id="BAU27403.1"/>
    </source>
</evidence>
<dbReference type="InterPro" id="IPR036034">
    <property type="entry name" value="PDZ_sf"/>
</dbReference>
<dbReference type="SUPFAM" id="SSF50494">
    <property type="entry name" value="Trypsin-like serine proteases"/>
    <property type="match status" value="1"/>
</dbReference>
<accession>A0A0U4WF84</accession>
<dbReference type="InterPro" id="IPR051201">
    <property type="entry name" value="Chloro_Bact_Ser_Proteases"/>
</dbReference>
<dbReference type="PRINTS" id="PR00834">
    <property type="entry name" value="PROTEASES2C"/>
</dbReference>
<keyword evidence="2 5" id="KW-0645">Protease</keyword>
<reference evidence="5 6" key="1">
    <citation type="submission" date="2015-12" db="EMBL/GenBank/DDBJ databases">
        <title>Genome sequence of Aneurinibacillus soli.</title>
        <authorList>
            <person name="Lee J.S."/>
            <person name="Lee K.C."/>
            <person name="Kim K.K."/>
            <person name="Lee B.W."/>
        </authorList>
    </citation>
    <scope>NUCLEOTIDE SEQUENCE [LARGE SCALE GENOMIC DNA]</scope>
    <source>
        <strain evidence="5 6">CB4</strain>
    </source>
</reference>
<dbReference type="Gene3D" id="2.40.10.10">
    <property type="entry name" value="Trypsin-like serine proteases"/>
    <property type="match status" value="2"/>
</dbReference>
<dbReference type="InterPro" id="IPR001940">
    <property type="entry name" value="Peptidase_S1C"/>
</dbReference>
<dbReference type="AlphaFoldDB" id="A0A0U4WF84"/>
<dbReference type="GO" id="GO:0004252">
    <property type="term" value="F:serine-type endopeptidase activity"/>
    <property type="evidence" value="ECO:0007669"/>
    <property type="project" value="InterPro"/>
</dbReference>
<evidence type="ECO:0000256" key="1">
    <source>
        <dbReference type="ARBA" id="ARBA00010541"/>
    </source>
</evidence>
<dbReference type="PANTHER" id="PTHR43343">
    <property type="entry name" value="PEPTIDASE S12"/>
    <property type="match status" value="1"/>
</dbReference>
<dbReference type="InterPro" id="IPR043504">
    <property type="entry name" value="Peptidase_S1_PA_chymotrypsin"/>
</dbReference>
<dbReference type="Pfam" id="PF13365">
    <property type="entry name" value="Trypsin_2"/>
    <property type="match status" value="1"/>
</dbReference>
<evidence type="ECO:0000256" key="4">
    <source>
        <dbReference type="ARBA" id="ARBA00022825"/>
    </source>
</evidence>
<evidence type="ECO:0000256" key="2">
    <source>
        <dbReference type="ARBA" id="ARBA00022670"/>
    </source>
</evidence>
<evidence type="ECO:0000313" key="6">
    <source>
        <dbReference type="Proteomes" id="UP000217696"/>
    </source>
</evidence>
<dbReference type="InterPro" id="IPR009003">
    <property type="entry name" value="Peptidase_S1_PA"/>
</dbReference>
<dbReference type="EMBL" id="AP017312">
    <property type="protein sequence ID" value="BAU27403.1"/>
    <property type="molecule type" value="Genomic_DNA"/>
</dbReference>
<keyword evidence="3" id="KW-0378">Hydrolase</keyword>
<organism evidence="5 6">
    <name type="scientific">Aneurinibacillus soli</name>
    <dbReference type="NCBI Taxonomy" id="1500254"/>
    <lineage>
        <taxon>Bacteria</taxon>
        <taxon>Bacillati</taxon>
        <taxon>Bacillota</taxon>
        <taxon>Bacilli</taxon>
        <taxon>Bacillales</taxon>
        <taxon>Paenibacillaceae</taxon>
        <taxon>Aneurinibacillus group</taxon>
        <taxon>Aneurinibacillus</taxon>
    </lineage>
</organism>
<dbReference type="PANTHER" id="PTHR43343:SF3">
    <property type="entry name" value="PROTEASE DO-LIKE 8, CHLOROPLASTIC"/>
    <property type="match status" value="1"/>
</dbReference>
<dbReference type="KEGG" id="asoc:CB4_01577"/>
<gene>
    <name evidence="5" type="primary">hhoB</name>
    <name evidence="5" type="ORF">CB4_01577</name>
</gene>
<name>A0A0U4WF84_9BACL</name>
<protein>
    <submittedName>
        <fullName evidence="5">Putative serine protease HhoB</fullName>
    </submittedName>
</protein>
<dbReference type="InterPro" id="IPR001478">
    <property type="entry name" value="PDZ"/>
</dbReference>
<dbReference type="Gene3D" id="2.30.42.10">
    <property type="match status" value="1"/>
</dbReference>
<proteinExistence type="inferred from homology"/>
<evidence type="ECO:0000256" key="3">
    <source>
        <dbReference type="ARBA" id="ARBA00022801"/>
    </source>
</evidence>
<dbReference type="SMART" id="SM00228">
    <property type="entry name" value="PDZ"/>
    <property type="match status" value="1"/>
</dbReference>
<dbReference type="RefSeq" id="WP_231956192.1">
    <property type="nucleotide sequence ID" value="NZ_AP017312.1"/>
</dbReference>
<keyword evidence="4" id="KW-0720">Serine protease</keyword>
<dbReference type="Pfam" id="PF13180">
    <property type="entry name" value="PDZ_2"/>
    <property type="match status" value="1"/>
</dbReference>
<dbReference type="PROSITE" id="PS50106">
    <property type="entry name" value="PDZ"/>
    <property type="match status" value="1"/>
</dbReference>
<dbReference type="GO" id="GO:0006508">
    <property type="term" value="P:proteolysis"/>
    <property type="evidence" value="ECO:0007669"/>
    <property type="project" value="UniProtKB-KW"/>
</dbReference>
<dbReference type="SUPFAM" id="SSF50156">
    <property type="entry name" value="PDZ domain-like"/>
    <property type="match status" value="1"/>
</dbReference>